<organism evidence="2 3">
    <name type="scientific">Aquicella lusitana</name>
    <dbReference type="NCBI Taxonomy" id="254246"/>
    <lineage>
        <taxon>Bacteria</taxon>
        <taxon>Pseudomonadati</taxon>
        <taxon>Pseudomonadota</taxon>
        <taxon>Gammaproteobacteria</taxon>
        <taxon>Legionellales</taxon>
        <taxon>Coxiellaceae</taxon>
        <taxon>Aquicella</taxon>
    </lineage>
</organism>
<evidence type="ECO:0000313" key="3">
    <source>
        <dbReference type="Proteomes" id="UP000254720"/>
    </source>
</evidence>
<name>A0A370GFK6_9COXI</name>
<dbReference type="Gene3D" id="3.10.180.10">
    <property type="entry name" value="2,3-Dihydroxybiphenyl 1,2-Dioxygenase, domain 1"/>
    <property type="match status" value="1"/>
</dbReference>
<dbReference type="Proteomes" id="UP000254720">
    <property type="component" value="Unassembled WGS sequence"/>
</dbReference>
<evidence type="ECO:0000259" key="1">
    <source>
        <dbReference type="PROSITE" id="PS51819"/>
    </source>
</evidence>
<keyword evidence="2" id="KW-0456">Lyase</keyword>
<dbReference type="InterPro" id="IPR029068">
    <property type="entry name" value="Glyas_Bleomycin-R_OHBP_Dase"/>
</dbReference>
<dbReference type="InterPro" id="IPR037523">
    <property type="entry name" value="VOC_core"/>
</dbReference>
<reference evidence="2 3" key="1">
    <citation type="submission" date="2018-07" db="EMBL/GenBank/DDBJ databases">
        <title>Genomic Encyclopedia of Type Strains, Phase IV (KMG-IV): sequencing the most valuable type-strain genomes for metagenomic binning, comparative biology and taxonomic classification.</title>
        <authorList>
            <person name="Goeker M."/>
        </authorList>
    </citation>
    <scope>NUCLEOTIDE SEQUENCE [LARGE SCALE GENOMIC DNA]</scope>
    <source>
        <strain evidence="2 3">DSM 16500</strain>
    </source>
</reference>
<dbReference type="RefSeq" id="WP_170131834.1">
    <property type="nucleotide sequence ID" value="NZ_LR699115.1"/>
</dbReference>
<dbReference type="GO" id="GO:0016829">
    <property type="term" value="F:lyase activity"/>
    <property type="evidence" value="ECO:0007669"/>
    <property type="project" value="UniProtKB-KW"/>
</dbReference>
<gene>
    <name evidence="2" type="ORF">C8D86_11634</name>
</gene>
<accession>A0A370GFK6</accession>
<proteinExistence type="predicted"/>
<keyword evidence="3" id="KW-1185">Reference proteome</keyword>
<dbReference type="EMBL" id="QQAX01000016">
    <property type="protein sequence ID" value="RDI42080.1"/>
    <property type="molecule type" value="Genomic_DNA"/>
</dbReference>
<dbReference type="Pfam" id="PF18029">
    <property type="entry name" value="Glyoxalase_6"/>
    <property type="match status" value="1"/>
</dbReference>
<evidence type="ECO:0000313" key="2">
    <source>
        <dbReference type="EMBL" id="RDI42080.1"/>
    </source>
</evidence>
<sequence>MTNLLVNIDVDNIERAILFYQQAFGLTVGRWLAKDAVELLGLDCPLYLLQKDPATQPCPNTDARRIYSRHWTPVHLDIIVSDIESAITAAVKAGAQVETRNDAPWGRIATLADPFGHGFCLLQFIGGGYDVISNEQFRYETSHGECQYSQEKDCSEDK</sequence>
<feature type="domain" description="VOC" evidence="1">
    <location>
        <begin position="1"/>
        <end position="124"/>
    </location>
</feature>
<comment type="caution">
    <text evidence="2">The sequence shown here is derived from an EMBL/GenBank/DDBJ whole genome shotgun (WGS) entry which is preliminary data.</text>
</comment>
<dbReference type="SUPFAM" id="SSF54593">
    <property type="entry name" value="Glyoxalase/Bleomycin resistance protein/Dihydroxybiphenyl dioxygenase"/>
    <property type="match status" value="1"/>
</dbReference>
<dbReference type="PROSITE" id="PS51819">
    <property type="entry name" value="VOC"/>
    <property type="match status" value="1"/>
</dbReference>
<dbReference type="AlphaFoldDB" id="A0A370GFK6"/>
<protein>
    <submittedName>
        <fullName evidence="2">Putative enzyme related to lactoylglutathione lyase</fullName>
    </submittedName>
</protein>
<dbReference type="InterPro" id="IPR041581">
    <property type="entry name" value="Glyoxalase_6"/>
</dbReference>